<dbReference type="Proteomes" id="UP000677228">
    <property type="component" value="Unassembled WGS sequence"/>
</dbReference>
<protein>
    <submittedName>
        <fullName evidence="1">Uncharacterized protein</fullName>
    </submittedName>
</protein>
<dbReference type="EMBL" id="CAJOBA010037122">
    <property type="protein sequence ID" value="CAF4036220.1"/>
    <property type="molecule type" value="Genomic_DNA"/>
</dbReference>
<dbReference type="EMBL" id="CAJNOK010015579">
    <property type="protein sequence ID" value="CAF1228198.1"/>
    <property type="molecule type" value="Genomic_DNA"/>
</dbReference>
<evidence type="ECO:0000313" key="1">
    <source>
        <dbReference type="EMBL" id="CAF1228198.1"/>
    </source>
</evidence>
<feature type="non-terminal residue" evidence="1">
    <location>
        <position position="1"/>
    </location>
</feature>
<accession>A0A8S2ESM7</accession>
<gene>
    <name evidence="1" type="ORF">OVA965_LOCUS25247</name>
    <name evidence="2" type="ORF">TMI583_LOCUS25973</name>
</gene>
<proteinExistence type="predicted"/>
<dbReference type="Proteomes" id="UP000682733">
    <property type="component" value="Unassembled WGS sequence"/>
</dbReference>
<evidence type="ECO:0000313" key="2">
    <source>
        <dbReference type="EMBL" id="CAF4036220.1"/>
    </source>
</evidence>
<organism evidence="1 3">
    <name type="scientific">Didymodactylos carnosus</name>
    <dbReference type="NCBI Taxonomy" id="1234261"/>
    <lineage>
        <taxon>Eukaryota</taxon>
        <taxon>Metazoa</taxon>
        <taxon>Spiralia</taxon>
        <taxon>Gnathifera</taxon>
        <taxon>Rotifera</taxon>
        <taxon>Eurotatoria</taxon>
        <taxon>Bdelloidea</taxon>
        <taxon>Philodinida</taxon>
        <taxon>Philodinidae</taxon>
        <taxon>Didymodactylos</taxon>
    </lineage>
</organism>
<name>A0A8S2ESM7_9BILA</name>
<reference evidence="1" key="1">
    <citation type="submission" date="2021-02" db="EMBL/GenBank/DDBJ databases">
        <authorList>
            <person name="Nowell W R."/>
        </authorList>
    </citation>
    <scope>NUCLEOTIDE SEQUENCE</scope>
</reference>
<dbReference type="AlphaFoldDB" id="A0A8S2ESM7"/>
<sequence>LPMHGLIQIQDDVDMPSDENMFLLGMETFLGRMKFEWQCCAPADPLKLNLREYYSMNDQGTIETAYFKKWKIQ</sequence>
<evidence type="ECO:0000313" key="3">
    <source>
        <dbReference type="Proteomes" id="UP000677228"/>
    </source>
</evidence>
<comment type="caution">
    <text evidence="1">The sequence shown here is derived from an EMBL/GenBank/DDBJ whole genome shotgun (WGS) entry which is preliminary data.</text>
</comment>